<dbReference type="Pfam" id="PF07669">
    <property type="entry name" value="Eco57I"/>
    <property type="match status" value="1"/>
</dbReference>
<evidence type="ECO:0000313" key="10">
    <source>
        <dbReference type="EMBL" id="MBD2684655.1"/>
    </source>
</evidence>
<keyword evidence="2 10" id="KW-0489">Methyltransferase</keyword>
<dbReference type="GO" id="GO:0008168">
    <property type="term" value="F:methyltransferase activity"/>
    <property type="evidence" value="ECO:0007669"/>
    <property type="project" value="UniProtKB-KW"/>
</dbReference>
<feature type="domain" description="DUF7149" evidence="8">
    <location>
        <begin position="7"/>
        <end position="243"/>
    </location>
</feature>
<keyword evidence="11" id="KW-1185">Reference proteome</keyword>
<dbReference type="InterPro" id="IPR055573">
    <property type="entry name" value="DUF7149"/>
</dbReference>
<evidence type="ECO:0000259" key="8">
    <source>
        <dbReference type="Pfam" id="PF23653"/>
    </source>
</evidence>
<dbReference type="Gene3D" id="3.40.50.150">
    <property type="entry name" value="Vaccinia Virus protein VP39"/>
    <property type="match status" value="2"/>
</dbReference>
<dbReference type="InterPro" id="IPR011639">
    <property type="entry name" value="MethylTrfase_TaqI-like_dom"/>
</dbReference>
<reference evidence="10 11" key="1">
    <citation type="journal article" date="2020" name="ISME J.">
        <title>Comparative genomics reveals insights into cyanobacterial evolution and habitat adaptation.</title>
        <authorList>
            <person name="Chen M.Y."/>
            <person name="Teng W.K."/>
            <person name="Zhao L."/>
            <person name="Hu C.X."/>
            <person name="Zhou Y.K."/>
            <person name="Han B.P."/>
            <person name="Song L.R."/>
            <person name="Shu W.S."/>
        </authorList>
    </citation>
    <scope>NUCLEOTIDE SEQUENCE [LARGE SCALE GENOMIC DNA]</scope>
    <source>
        <strain evidence="10 11">FACHB-1249</strain>
    </source>
</reference>
<feature type="domain" description="DUF7814" evidence="9">
    <location>
        <begin position="244"/>
        <end position="463"/>
    </location>
</feature>
<keyword evidence="6" id="KW-0175">Coiled coil</keyword>
<gene>
    <name evidence="10" type="ORF">H6G43_05235</name>
</gene>
<evidence type="ECO:0000256" key="5">
    <source>
        <dbReference type="ARBA" id="ARBA00047942"/>
    </source>
</evidence>
<evidence type="ECO:0000259" key="9">
    <source>
        <dbReference type="Pfam" id="PF25120"/>
    </source>
</evidence>
<dbReference type="GeneID" id="78217520"/>
<dbReference type="GO" id="GO:0032259">
    <property type="term" value="P:methylation"/>
    <property type="evidence" value="ECO:0007669"/>
    <property type="project" value="UniProtKB-KW"/>
</dbReference>
<keyword evidence="4" id="KW-0949">S-adenosyl-L-methionine</keyword>
<dbReference type="InterPro" id="IPR002052">
    <property type="entry name" value="DNA_methylase_N6_adenine_CS"/>
</dbReference>
<dbReference type="EMBL" id="JACJTM010000008">
    <property type="protein sequence ID" value="MBD2684655.1"/>
    <property type="molecule type" value="Genomic_DNA"/>
</dbReference>
<dbReference type="PROSITE" id="PS00092">
    <property type="entry name" value="N6_MTASE"/>
    <property type="match status" value="1"/>
</dbReference>
<dbReference type="Pfam" id="PF25120">
    <property type="entry name" value="DUF7814"/>
    <property type="match status" value="1"/>
</dbReference>
<evidence type="ECO:0000313" key="11">
    <source>
        <dbReference type="Proteomes" id="UP000660270"/>
    </source>
</evidence>
<evidence type="ECO:0000256" key="2">
    <source>
        <dbReference type="ARBA" id="ARBA00022603"/>
    </source>
</evidence>
<sequence length="1221" mass="140778">MNSQKLQPRESLNKAFLKINPFRKDIETFKKHLKNLIAKINESESEEFHKNLIADFLKNTYYSSNHFINTKGRNDLVIHNGKDPKTSVGVILEFKKPTNKSEMLKVNNLNTKAFQELVLYFLRERLTEKNLEIKYLIATNIYEWFIFDAQDFDKLFHENKTLVQQFTDFTAGRLISKKTDFFYQEIAQPAIMEIGDKITFTHFDIREYQEYLQPGENPDDHKLIALFKLLSPEHLLKLPFANDSNTLDKGFYNELLHIIGLTEVKEGGKKLIQRKKSNERNTGSLIENAIIQLDSLDKISQAKDYQVQLFNVGLELAITWVNRILFLKLLEAQLIKYHQNDLAWGFLNLNKIQNYDDLNSLFFSVLARKSEDRNEGFKNKFAHVPYLNSSLFEPTEMEQATIFISNLRNEKLQIFSATVLKDNNGKKRFGEINALEYLFKFLDAYDFSSETGEEIQEQNKRLINASVLGLIFEKINGYQDGSFFTPGFITMYMCRETIRRAVVQKFNEIKGWNCENIDNLYDQIEDKKDANMIINSLKICDPAVGSGHFLVSALNEIIAIKSELKILLDREGKRLKEYQIEVVNDELIITDEDGLLFEYNPKSKESQRVQETLFHEKQTIIEGCLFGVDINSNSVKICQLRLWVELLKNAYYKTPLLQGETSPLTPLLQGETSPLTPLLQGETSPLTPLLQGEGNMRELETLPNIDINIKCGNSLISRFSLDSDLRQALNKSKYSIETYRNAVKSYRNAENKEQKREMKKLIADIKGNFKITLQGSDPNKTKLRKLEGEVENLEGQTFLIPETKAEKTKREKKIAKLQNEIDKLKLEIEDIENGTMYENALEWRFEFPEVLNNNGVFIGFDVVIGNPPYGVKLNQNEKDILNEIYEFNTTETAILFIKKGVDLLHNHGYQSYIIPKSYTFASNYQRIRELTVDNLISLVDCGKVWPDVKLEVCIFILTKISKTKNYSSYKVKLVDYQVIFQGYLDKKLAKIFNFLPNGLSMEEILIGIKILSTGLTLNDISTNQRGAMVQELLSEQGDRNVIGGAEIQKYGITGIKGRVYLQDIHDQKAFINPNSLLVQNIIAHIENPYNHIKITGIIPDNNDYILVDTINQITLNQNQNLTPELIWSILHSTLINWYIYRFIFAKANRTMHFDNTTTSKIPIPKDMNLDIQNLLCELVAQILSAKKSNPKADTTALETKIDQLVYQLYNLTPEEIKIIEG</sequence>
<comment type="caution">
    <text evidence="10">The sequence shown here is derived from an EMBL/GenBank/DDBJ whole genome shotgun (WGS) entry which is preliminary data.</text>
</comment>
<dbReference type="SUPFAM" id="SSF53335">
    <property type="entry name" value="S-adenosyl-L-methionine-dependent methyltransferases"/>
    <property type="match status" value="1"/>
</dbReference>
<evidence type="ECO:0000256" key="6">
    <source>
        <dbReference type="SAM" id="Coils"/>
    </source>
</evidence>
<feature type="coiled-coil region" evidence="6">
    <location>
        <begin position="800"/>
        <end position="834"/>
    </location>
</feature>
<evidence type="ECO:0000256" key="4">
    <source>
        <dbReference type="ARBA" id="ARBA00022691"/>
    </source>
</evidence>
<dbReference type="InterPro" id="IPR056716">
    <property type="entry name" value="DUF7814"/>
</dbReference>
<accession>A0ABR8IPX4</accession>
<dbReference type="InterPro" id="IPR050953">
    <property type="entry name" value="N4_N6_ade-DNA_methylase"/>
</dbReference>
<feature type="domain" description="Type II methyltransferase M.TaqI-like" evidence="7">
    <location>
        <begin position="624"/>
        <end position="939"/>
    </location>
</feature>
<dbReference type="EC" id="2.1.1.72" evidence="1"/>
<proteinExistence type="predicted"/>
<comment type="catalytic activity">
    <reaction evidence="5">
        <text>a 2'-deoxyadenosine in DNA + S-adenosyl-L-methionine = an N(6)-methyl-2'-deoxyadenosine in DNA + S-adenosyl-L-homocysteine + H(+)</text>
        <dbReference type="Rhea" id="RHEA:15197"/>
        <dbReference type="Rhea" id="RHEA-COMP:12418"/>
        <dbReference type="Rhea" id="RHEA-COMP:12419"/>
        <dbReference type="ChEBI" id="CHEBI:15378"/>
        <dbReference type="ChEBI" id="CHEBI:57856"/>
        <dbReference type="ChEBI" id="CHEBI:59789"/>
        <dbReference type="ChEBI" id="CHEBI:90615"/>
        <dbReference type="ChEBI" id="CHEBI:90616"/>
        <dbReference type="EC" id="2.1.1.72"/>
    </reaction>
</comment>
<evidence type="ECO:0000259" key="7">
    <source>
        <dbReference type="Pfam" id="PF07669"/>
    </source>
</evidence>
<dbReference type="RefSeq" id="WP_190386417.1">
    <property type="nucleotide sequence ID" value="NZ_JACJTM010000008.1"/>
</dbReference>
<name>A0ABR8IPX4_APHFL</name>
<keyword evidence="3" id="KW-0808">Transferase</keyword>
<organism evidence="10 11">
    <name type="scientific">Aphanizomenon flos-aquae FACHB-1249</name>
    <dbReference type="NCBI Taxonomy" id="2692889"/>
    <lineage>
        <taxon>Bacteria</taxon>
        <taxon>Bacillati</taxon>
        <taxon>Cyanobacteriota</taxon>
        <taxon>Cyanophyceae</taxon>
        <taxon>Nostocales</taxon>
        <taxon>Aphanizomenonaceae</taxon>
        <taxon>Aphanizomenon</taxon>
    </lineage>
</organism>
<evidence type="ECO:0000256" key="1">
    <source>
        <dbReference type="ARBA" id="ARBA00011900"/>
    </source>
</evidence>
<dbReference type="PRINTS" id="PR00507">
    <property type="entry name" value="N12N6MTFRASE"/>
</dbReference>
<evidence type="ECO:0000256" key="3">
    <source>
        <dbReference type="ARBA" id="ARBA00022679"/>
    </source>
</evidence>
<protein>
    <recommendedName>
        <fullName evidence="1">site-specific DNA-methyltransferase (adenine-specific)</fullName>
        <ecNumber evidence="1">2.1.1.72</ecNumber>
    </recommendedName>
</protein>
<dbReference type="PANTHER" id="PTHR33841:SF1">
    <property type="entry name" value="DNA METHYLTRANSFERASE A"/>
    <property type="match status" value="1"/>
</dbReference>
<dbReference type="InterPro" id="IPR029063">
    <property type="entry name" value="SAM-dependent_MTases_sf"/>
</dbReference>
<dbReference type="Pfam" id="PF23653">
    <property type="entry name" value="DUF7149"/>
    <property type="match status" value="1"/>
</dbReference>
<dbReference type="PANTHER" id="PTHR33841">
    <property type="entry name" value="DNA METHYLTRANSFERASE YEEA-RELATED"/>
    <property type="match status" value="1"/>
</dbReference>
<dbReference type="Proteomes" id="UP000660270">
    <property type="component" value="Unassembled WGS sequence"/>
</dbReference>